<dbReference type="PROSITE" id="PS00107">
    <property type="entry name" value="PROTEIN_KINASE_ATP"/>
    <property type="match status" value="1"/>
</dbReference>
<evidence type="ECO:0000256" key="9">
    <source>
        <dbReference type="ARBA" id="ARBA00022840"/>
    </source>
</evidence>
<reference evidence="19" key="1">
    <citation type="journal article" date="2015" name="Nat. Plants">
        <title>Genome expansion of Arabis alpina linked with retrotransposition and reduced symmetric DNA methylation.</title>
        <authorList>
            <person name="Willing E.M."/>
            <person name="Rawat V."/>
            <person name="Mandakova T."/>
            <person name="Maumus F."/>
            <person name="James G.V."/>
            <person name="Nordstroem K.J."/>
            <person name="Becker C."/>
            <person name="Warthmann N."/>
            <person name="Chica C."/>
            <person name="Szarzynska B."/>
            <person name="Zytnicki M."/>
            <person name="Albani M.C."/>
            <person name="Kiefer C."/>
            <person name="Bergonzi S."/>
            <person name="Castaings L."/>
            <person name="Mateos J.L."/>
            <person name="Berns M.C."/>
            <person name="Bujdoso N."/>
            <person name="Piofczyk T."/>
            <person name="de Lorenzo L."/>
            <person name="Barrero-Sicilia C."/>
            <person name="Mateos I."/>
            <person name="Piednoel M."/>
            <person name="Hagmann J."/>
            <person name="Chen-Min-Tao R."/>
            <person name="Iglesias-Fernandez R."/>
            <person name="Schuster S.C."/>
            <person name="Alonso-Blanco C."/>
            <person name="Roudier F."/>
            <person name="Carbonero P."/>
            <person name="Paz-Ares J."/>
            <person name="Davis S.J."/>
            <person name="Pecinka A."/>
            <person name="Quesneville H."/>
            <person name="Colot V."/>
            <person name="Lysak M.A."/>
            <person name="Weigel D."/>
            <person name="Coupland G."/>
            <person name="Schneeberger K."/>
        </authorList>
    </citation>
    <scope>NUCLEOTIDE SEQUENCE [LARGE SCALE GENOMIC DNA]</scope>
    <source>
        <strain evidence="19">cv. Pajares</strain>
    </source>
</reference>
<accession>A0A087FZB7</accession>
<evidence type="ECO:0000256" key="12">
    <source>
        <dbReference type="ARBA" id="ARBA00023170"/>
    </source>
</evidence>
<dbReference type="PROSITE" id="PS50011">
    <property type="entry name" value="PROTEIN_KINASE_DOM"/>
    <property type="match status" value="1"/>
</dbReference>
<dbReference type="Proteomes" id="UP000029120">
    <property type="component" value="Unassembled WGS sequence"/>
</dbReference>
<organism evidence="18 19">
    <name type="scientific">Arabis alpina</name>
    <name type="common">Alpine rock-cress</name>
    <dbReference type="NCBI Taxonomy" id="50452"/>
    <lineage>
        <taxon>Eukaryota</taxon>
        <taxon>Viridiplantae</taxon>
        <taxon>Streptophyta</taxon>
        <taxon>Embryophyta</taxon>
        <taxon>Tracheophyta</taxon>
        <taxon>Spermatophyta</taxon>
        <taxon>Magnoliopsida</taxon>
        <taxon>eudicotyledons</taxon>
        <taxon>Gunneridae</taxon>
        <taxon>Pentapetalae</taxon>
        <taxon>rosids</taxon>
        <taxon>malvids</taxon>
        <taxon>Brassicales</taxon>
        <taxon>Brassicaceae</taxon>
        <taxon>Arabideae</taxon>
        <taxon>Arabis</taxon>
    </lineage>
</organism>
<dbReference type="Pfam" id="PF01657">
    <property type="entry name" value="Stress-antifung"/>
    <property type="match status" value="1"/>
</dbReference>
<keyword evidence="10 15" id="KW-1133">Transmembrane helix</keyword>
<dbReference type="EMBL" id="KL983841">
    <property type="protein sequence ID" value="KFK22969.1"/>
    <property type="molecule type" value="Genomic_DNA"/>
</dbReference>
<keyword evidence="3" id="KW-0808">Transferase</keyword>
<dbReference type="AlphaFoldDB" id="A0A087FZB7"/>
<dbReference type="InterPro" id="IPR002902">
    <property type="entry name" value="GNK2"/>
</dbReference>
<evidence type="ECO:0000256" key="13">
    <source>
        <dbReference type="ARBA" id="ARBA00023180"/>
    </source>
</evidence>
<dbReference type="InterPro" id="IPR017441">
    <property type="entry name" value="Protein_kinase_ATP_BS"/>
</dbReference>
<dbReference type="GO" id="GO:0004674">
    <property type="term" value="F:protein serine/threonine kinase activity"/>
    <property type="evidence" value="ECO:0007669"/>
    <property type="project" value="UniProtKB-KW"/>
</dbReference>
<evidence type="ECO:0000256" key="8">
    <source>
        <dbReference type="ARBA" id="ARBA00022777"/>
    </source>
</evidence>
<evidence type="ECO:0008006" key="20">
    <source>
        <dbReference type="Google" id="ProtNLM"/>
    </source>
</evidence>
<dbReference type="GO" id="GO:0005886">
    <property type="term" value="C:plasma membrane"/>
    <property type="evidence" value="ECO:0007669"/>
    <property type="project" value="TreeGrafter"/>
</dbReference>
<evidence type="ECO:0000256" key="5">
    <source>
        <dbReference type="ARBA" id="ARBA00022729"/>
    </source>
</evidence>
<keyword evidence="5" id="KW-0732">Signal</keyword>
<keyword evidence="12" id="KW-0675">Receptor</keyword>
<name>A0A087FZB7_ARAAL</name>
<keyword evidence="8" id="KW-0418">Kinase</keyword>
<dbReference type="InterPro" id="IPR011009">
    <property type="entry name" value="Kinase-like_dom_sf"/>
</dbReference>
<comment type="subcellular location">
    <subcellularLocation>
        <location evidence="1">Membrane</location>
        <topology evidence="1">Single-pass membrane protein</topology>
    </subcellularLocation>
</comment>
<evidence type="ECO:0000256" key="15">
    <source>
        <dbReference type="SAM" id="Phobius"/>
    </source>
</evidence>
<evidence type="ECO:0000313" key="19">
    <source>
        <dbReference type="Proteomes" id="UP000029120"/>
    </source>
</evidence>
<keyword evidence="6" id="KW-0677">Repeat</keyword>
<dbReference type="SUPFAM" id="SSF56112">
    <property type="entry name" value="Protein kinase-like (PK-like)"/>
    <property type="match status" value="1"/>
</dbReference>
<dbReference type="PANTHER" id="PTHR27002">
    <property type="entry name" value="RECEPTOR-LIKE SERINE/THREONINE-PROTEIN KINASE SD1-8"/>
    <property type="match status" value="1"/>
</dbReference>
<evidence type="ECO:0000259" key="17">
    <source>
        <dbReference type="PROSITE" id="PS51473"/>
    </source>
</evidence>
<dbReference type="FunFam" id="3.30.200.20:FF:000142">
    <property type="entry name" value="Cysteine-rich receptor-like protein kinase 10"/>
    <property type="match status" value="1"/>
</dbReference>
<dbReference type="CDD" id="cd23509">
    <property type="entry name" value="Gnk2-like"/>
    <property type="match status" value="1"/>
</dbReference>
<gene>
    <name evidence="18" type="ORF">AALP_AAs50850U000500</name>
</gene>
<dbReference type="Gene3D" id="3.30.430.20">
    <property type="entry name" value="Gnk2 domain, C-X8-C-X2-C motif"/>
    <property type="match status" value="1"/>
</dbReference>
<evidence type="ECO:0000259" key="16">
    <source>
        <dbReference type="PROSITE" id="PS50011"/>
    </source>
</evidence>
<keyword evidence="4 15" id="KW-0812">Transmembrane</keyword>
<feature type="domain" description="Protein kinase" evidence="16">
    <location>
        <begin position="222"/>
        <end position="336"/>
    </location>
</feature>
<evidence type="ECO:0000256" key="14">
    <source>
        <dbReference type="PROSITE-ProRule" id="PRU10141"/>
    </source>
</evidence>
<evidence type="ECO:0000256" key="10">
    <source>
        <dbReference type="ARBA" id="ARBA00022989"/>
    </source>
</evidence>
<keyword evidence="13" id="KW-0325">Glycoprotein</keyword>
<keyword evidence="9 14" id="KW-0067">ATP-binding</keyword>
<dbReference type="Gramene" id="KFK22969">
    <property type="protein sequence ID" value="KFK22969"/>
    <property type="gene ID" value="AALP_AAs50850U000500"/>
</dbReference>
<proteinExistence type="predicted"/>
<dbReference type="OrthoDB" id="1111620at2759"/>
<evidence type="ECO:0000256" key="11">
    <source>
        <dbReference type="ARBA" id="ARBA00023136"/>
    </source>
</evidence>
<feature type="transmembrane region" description="Helical" evidence="15">
    <location>
        <begin position="167"/>
        <end position="188"/>
    </location>
</feature>
<dbReference type="GO" id="GO:0005524">
    <property type="term" value="F:ATP binding"/>
    <property type="evidence" value="ECO:0007669"/>
    <property type="project" value="UniProtKB-UniRule"/>
</dbReference>
<protein>
    <recommendedName>
        <fullName evidence="20">Protein kinase domain-containing protein</fullName>
    </recommendedName>
</protein>
<feature type="domain" description="Gnk2-homologous" evidence="17">
    <location>
        <begin position="18"/>
        <end position="126"/>
    </location>
</feature>
<dbReference type="InterPro" id="IPR038408">
    <property type="entry name" value="GNK2_sf"/>
</dbReference>
<feature type="binding site" evidence="14">
    <location>
        <position position="250"/>
    </location>
    <ligand>
        <name>ATP</name>
        <dbReference type="ChEBI" id="CHEBI:30616"/>
    </ligand>
</feature>
<evidence type="ECO:0000256" key="6">
    <source>
        <dbReference type="ARBA" id="ARBA00022737"/>
    </source>
</evidence>
<dbReference type="PROSITE" id="PS51473">
    <property type="entry name" value="GNK2"/>
    <property type="match status" value="1"/>
</dbReference>
<dbReference type="Gene3D" id="3.30.200.20">
    <property type="entry name" value="Phosphorylase Kinase, domain 1"/>
    <property type="match status" value="1"/>
</dbReference>
<dbReference type="Pfam" id="PF07714">
    <property type="entry name" value="PK_Tyr_Ser-Thr"/>
    <property type="match status" value="1"/>
</dbReference>
<evidence type="ECO:0000256" key="2">
    <source>
        <dbReference type="ARBA" id="ARBA00022527"/>
    </source>
</evidence>
<dbReference type="GO" id="GO:0042742">
    <property type="term" value="P:defense response to bacterium"/>
    <property type="evidence" value="ECO:0007669"/>
    <property type="project" value="TreeGrafter"/>
</dbReference>
<evidence type="ECO:0000256" key="1">
    <source>
        <dbReference type="ARBA" id="ARBA00004167"/>
    </source>
</evidence>
<evidence type="ECO:0000313" key="18">
    <source>
        <dbReference type="EMBL" id="KFK22969.1"/>
    </source>
</evidence>
<keyword evidence="11 15" id="KW-0472">Membrane</keyword>
<evidence type="ECO:0000256" key="7">
    <source>
        <dbReference type="ARBA" id="ARBA00022741"/>
    </source>
</evidence>
<keyword evidence="19" id="KW-1185">Reference proteome</keyword>
<dbReference type="InterPro" id="IPR000719">
    <property type="entry name" value="Prot_kinase_dom"/>
</dbReference>
<keyword evidence="7 14" id="KW-0547">Nucleotide-binding</keyword>
<evidence type="ECO:0000256" key="3">
    <source>
        <dbReference type="ARBA" id="ARBA00022679"/>
    </source>
</evidence>
<sequence length="336" mass="37688">MLCLVRYSNNSFFDSVDLDPVLTICNDETINGNVTEFNRLWTDFIEDVIVAASTSSELRYYAAKVSDSIGLERVYAMMQCIPGISSTLCDFCLRQCVLEYHSGCRARRGSNIRRPACFFEWECYPYYDAFSDKKSPPPLNSQVPQPMPPLADLRNATNNDTISRRTFIAVVVIAAVIVALLALGFVFFRKRKSDKKAVDEDITSPQSLQFDFKTLNDATDKFAGKNKIGQGGFGEVYKGKFPNRTEVAVKRLSRNSGQGTQEFKNEGLLVAKLQHRNLVRLLGFCLEGDEHILVYETSPTLSSTFQLPSALEVIKQELTMLGLPTTVLKDAVVVRR</sequence>
<keyword evidence="2" id="KW-0723">Serine/threonine-protein kinase</keyword>
<dbReference type="InterPro" id="IPR001245">
    <property type="entry name" value="Ser-Thr/Tyr_kinase_cat_dom"/>
</dbReference>
<evidence type="ECO:0000256" key="4">
    <source>
        <dbReference type="ARBA" id="ARBA00022692"/>
    </source>
</evidence>
<dbReference type="PANTHER" id="PTHR27002:SF783">
    <property type="entry name" value="CYSTEINE-RICH RECEPTOR-LIKE PROTEIN KINASE 31-RELATED"/>
    <property type="match status" value="1"/>
</dbReference>